<evidence type="ECO:0000313" key="2">
    <source>
        <dbReference type="Proteomes" id="UP000187465"/>
    </source>
</evidence>
<dbReference type="RefSeq" id="WP_036685751.1">
    <property type="nucleotide sequence ID" value="NZ_MKQP01000068.1"/>
</dbReference>
<accession>A0A1R0WV90</accession>
<dbReference type="AlphaFoldDB" id="A0A1R0WV90"/>
<sequence>MSEETTRSNLKIIGTTTSAGGFFRDIKVTGEGHFAGDVDCEKLSLTGNARVDGNLLMTKMKITGEMTLLGNLEGDSLRGQGEIKATSVKIDDIHLNGNLEVNGDCEGEHLRISGALNVAGLLSAEQLEINLYGISRAKEVGGSALTIKKSKTGKFLHLMKQNPKVLFEAGLIEGDTIELNNTKANIVRGDRVIIGVDCEIDTVEYRSDLEIHKNAIVRHQVKL</sequence>
<name>A0A1R0WV90_9BACL</name>
<comment type="caution">
    <text evidence="1">The sequence shown here is derived from an EMBL/GenBank/DDBJ whole genome shotgun (WGS) entry which is preliminary data.</text>
</comment>
<reference evidence="1 2" key="1">
    <citation type="submission" date="2016-10" db="EMBL/GenBank/DDBJ databases">
        <title>Paenibacillus species isolates.</title>
        <authorList>
            <person name="Beno S.M."/>
        </authorList>
    </citation>
    <scope>NUCLEOTIDE SEQUENCE [LARGE SCALE GENOMIC DNA]</scope>
    <source>
        <strain evidence="1 2">FSL H7-0604</strain>
    </source>
</reference>
<proteinExistence type="predicted"/>
<evidence type="ECO:0000313" key="1">
    <source>
        <dbReference type="EMBL" id="OMD21976.1"/>
    </source>
</evidence>
<gene>
    <name evidence="1" type="ORF">BJP51_31620</name>
</gene>
<evidence type="ECO:0008006" key="3">
    <source>
        <dbReference type="Google" id="ProtNLM"/>
    </source>
</evidence>
<organism evidence="1 2">
    <name type="scientific">Paenibacillus odorifer</name>
    <dbReference type="NCBI Taxonomy" id="189426"/>
    <lineage>
        <taxon>Bacteria</taxon>
        <taxon>Bacillati</taxon>
        <taxon>Bacillota</taxon>
        <taxon>Bacilli</taxon>
        <taxon>Bacillales</taxon>
        <taxon>Paenibacillaceae</taxon>
        <taxon>Paenibacillus</taxon>
    </lineage>
</organism>
<dbReference type="EMBL" id="MKQP01000068">
    <property type="protein sequence ID" value="OMD21976.1"/>
    <property type="molecule type" value="Genomic_DNA"/>
</dbReference>
<dbReference type="Proteomes" id="UP000187465">
    <property type="component" value="Unassembled WGS sequence"/>
</dbReference>
<protein>
    <recommendedName>
        <fullName evidence="3">Cell shape determination protein CcmA</fullName>
    </recommendedName>
</protein>